<comment type="caution">
    <text evidence="4">Lacks conserved residue(s) required for the propagation of feature annotation.</text>
</comment>
<organism evidence="9 10">
    <name type="scientific">Trichlorobacter thiogenes</name>
    <dbReference type="NCBI Taxonomy" id="115783"/>
    <lineage>
        <taxon>Bacteria</taxon>
        <taxon>Pseudomonadati</taxon>
        <taxon>Thermodesulfobacteriota</taxon>
        <taxon>Desulfuromonadia</taxon>
        <taxon>Geobacterales</taxon>
        <taxon>Geobacteraceae</taxon>
        <taxon>Trichlorobacter</taxon>
    </lineage>
</organism>
<comment type="catalytic activity">
    <reaction evidence="4 7">
        <text>uridine(38/39/40) in tRNA = pseudouridine(38/39/40) in tRNA</text>
        <dbReference type="Rhea" id="RHEA:22376"/>
        <dbReference type="Rhea" id="RHEA-COMP:10085"/>
        <dbReference type="Rhea" id="RHEA-COMP:10087"/>
        <dbReference type="ChEBI" id="CHEBI:65314"/>
        <dbReference type="ChEBI" id="CHEBI:65315"/>
        <dbReference type="EC" id="5.4.99.12"/>
    </reaction>
</comment>
<evidence type="ECO:0000259" key="8">
    <source>
        <dbReference type="Pfam" id="PF01416"/>
    </source>
</evidence>
<evidence type="ECO:0000256" key="7">
    <source>
        <dbReference type="RuleBase" id="RU003792"/>
    </source>
</evidence>
<feature type="active site" description="Nucleophile" evidence="4 5">
    <location>
        <position position="52"/>
    </location>
</feature>
<feature type="binding site" evidence="4 6">
    <location>
        <position position="110"/>
    </location>
    <ligand>
        <name>substrate</name>
    </ligand>
</feature>
<dbReference type="Gene3D" id="3.30.70.580">
    <property type="entry name" value="Pseudouridine synthase I, catalytic domain, N-terminal subdomain"/>
    <property type="match status" value="1"/>
</dbReference>
<comment type="subunit">
    <text evidence="4">Homodimer.</text>
</comment>
<dbReference type="PANTHER" id="PTHR11142">
    <property type="entry name" value="PSEUDOURIDYLATE SYNTHASE"/>
    <property type="match status" value="1"/>
</dbReference>
<dbReference type="EMBL" id="FUWR01000001">
    <property type="protein sequence ID" value="SJZ42240.1"/>
    <property type="molecule type" value="Genomic_DNA"/>
</dbReference>
<dbReference type="InterPro" id="IPR020103">
    <property type="entry name" value="PsdUridine_synth_cat_dom_sf"/>
</dbReference>
<gene>
    <name evidence="4" type="primary">truA</name>
    <name evidence="9" type="ORF">SAMN02745119_00575</name>
</gene>
<dbReference type="InterPro" id="IPR020097">
    <property type="entry name" value="PsdUridine_synth_TruA_a/b_dom"/>
</dbReference>
<feature type="domain" description="Pseudouridine synthase I TruA alpha/beta" evidence="8">
    <location>
        <begin position="143"/>
        <end position="245"/>
    </location>
</feature>
<evidence type="ECO:0000313" key="10">
    <source>
        <dbReference type="Proteomes" id="UP000190102"/>
    </source>
</evidence>
<accession>A0A1T4KIL2</accession>
<feature type="domain" description="Pseudouridine synthase I TruA alpha/beta" evidence="8">
    <location>
        <begin position="7"/>
        <end position="100"/>
    </location>
</feature>
<dbReference type="InterPro" id="IPR001406">
    <property type="entry name" value="PsdUridine_synth_TruA"/>
</dbReference>
<evidence type="ECO:0000256" key="1">
    <source>
        <dbReference type="ARBA" id="ARBA00009375"/>
    </source>
</evidence>
<comment type="similarity">
    <text evidence="1 4 7">Belongs to the tRNA pseudouridine synthase TruA family.</text>
</comment>
<keyword evidence="3 4" id="KW-0413">Isomerase</keyword>
<dbReference type="FunFam" id="3.30.70.580:FF:000001">
    <property type="entry name" value="tRNA pseudouridine synthase A"/>
    <property type="match status" value="1"/>
</dbReference>
<dbReference type="STRING" id="115783.SAMN02745119_00575"/>
<dbReference type="GO" id="GO:0003723">
    <property type="term" value="F:RNA binding"/>
    <property type="evidence" value="ECO:0007669"/>
    <property type="project" value="InterPro"/>
</dbReference>
<dbReference type="Proteomes" id="UP000190102">
    <property type="component" value="Unassembled WGS sequence"/>
</dbReference>
<name>A0A1T4KIL2_9BACT</name>
<evidence type="ECO:0000313" key="9">
    <source>
        <dbReference type="EMBL" id="SJZ42240.1"/>
    </source>
</evidence>
<dbReference type="OrthoDB" id="9811823at2"/>
<dbReference type="EC" id="5.4.99.12" evidence="4"/>
<dbReference type="GO" id="GO:0160147">
    <property type="term" value="F:tRNA pseudouridine(38-40) synthase activity"/>
    <property type="evidence" value="ECO:0007669"/>
    <property type="project" value="UniProtKB-EC"/>
</dbReference>
<dbReference type="Gene3D" id="3.30.70.660">
    <property type="entry name" value="Pseudouridine synthase I, catalytic domain, C-terminal subdomain"/>
    <property type="match status" value="1"/>
</dbReference>
<dbReference type="PANTHER" id="PTHR11142:SF0">
    <property type="entry name" value="TRNA PSEUDOURIDINE SYNTHASE-LIKE 1"/>
    <property type="match status" value="1"/>
</dbReference>
<keyword evidence="2 4" id="KW-0819">tRNA processing</keyword>
<dbReference type="AlphaFoldDB" id="A0A1T4KIL2"/>
<sequence length="254" mass="27929">MRTIKLIIQYDGTNYCGWQEQTNGISIQETVELALAKILGKRVRVQSSGRTDAGVHAVAMPAVFRTESTIPLKAFVDGVNTHLPQDIAIQSAEEVPADFRAIGGARAKTYRYTIYNSPIRSPLNCRTSWQVRDTLDLQAMRQAADYFVGEHDFAAFRGANCSAVTSHRRIDAVLINQQGAFITIDVTGGGFLKYMVRIMAGTLVDVGRGRFAPEHVATLLAEPDRQRSGVTAPPQGLCLLQVVYPDKSVMQKTE</sequence>
<evidence type="ECO:0000256" key="5">
    <source>
        <dbReference type="PIRSR" id="PIRSR001430-1"/>
    </source>
</evidence>
<reference evidence="10" key="1">
    <citation type="submission" date="2017-02" db="EMBL/GenBank/DDBJ databases">
        <authorList>
            <person name="Varghese N."/>
            <person name="Submissions S."/>
        </authorList>
    </citation>
    <scope>NUCLEOTIDE SEQUENCE [LARGE SCALE GENOMIC DNA]</scope>
    <source>
        <strain evidence="10">ATCC BAA-34</strain>
    </source>
</reference>
<dbReference type="CDD" id="cd02570">
    <property type="entry name" value="PseudoU_synth_EcTruA"/>
    <property type="match status" value="1"/>
</dbReference>
<dbReference type="InterPro" id="IPR020095">
    <property type="entry name" value="PsdUridine_synth_TruA_C"/>
</dbReference>
<dbReference type="SUPFAM" id="SSF55120">
    <property type="entry name" value="Pseudouridine synthase"/>
    <property type="match status" value="1"/>
</dbReference>
<dbReference type="InterPro" id="IPR020094">
    <property type="entry name" value="TruA/RsuA/RluB/E/F_N"/>
</dbReference>
<comment type="function">
    <text evidence="4">Formation of pseudouridine at positions 38, 39 and 40 in the anticodon stem and loop of transfer RNAs.</text>
</comment>
<evidence type="ECO:0000256" key="2">
    <source>
        <dbReference type="ARBA" id="ARBA00022694"/>
    </source>
</evidence>
<evidence type="ECO:0000256" key="3">
    <source>
        <dbReference type="ARBA" id="ARBA00023235"/>
    </source>
</evidence>
<dbReference type="NCBIfam" id="TIGR00071">
    <property type="entry name" value="hisT_truA"/>
    <property type="match status" value="1"/>
</dbReference>
<evidence type="ECO:0000256" key="6">
    <source>
        <dbReference type="PIRSR" id="PIRSR001430-2"/>
    </source>
</evidence>
<protein>
    <recommendedName>
        <fullName evidence="4">tRNA pseudouridine synthase A</fullName>
        <ecNumber evidence="4">5.4.99.12</ecNumber>
    </recommendedName>
    <alternativeName>
        <fullName evidence="4">tRNA pseudouridine(38-40) synthase</fullName>
    </alternativeName>
    <alternativeName>
        <fullName evidence="4">tRNA pseudouridylate synthase I</fullName>
    </alternativeName>
    <alternativeName>
        <fullName evidence="4">tRNA-uridine isomerase I</fullName>
    </alternativeName>
</protein>
<evidence type="ECO:0000256" key="4">
    <source>
        <dbReference type="HAMAP-Rule" id="MF_00171"/>
    </source>
</evidence>
<dbReference type="Pfam" id="PF01416">
    <property type="entry name" value="PseudoU_synth_1"/>
    <property type="match status" value="2"/>
</dbReference>
<proteinExistence type="inferred from homology"/>
<dbReference type="HAMAP" id="MF_00171">
    <property type="entry name" value="TruA"/>
    <property type="match status" value="1"/>
</dbReference>
<dbReference type="GO" id="GO:0031119">
    <property type="term" value="P:tRNA pseudouridine synthesis"/>
    <property type="evidence" value="ECO:0007669"/>
    <property type="project" value="UniProtKB-UniRule"/>
</dbReference>
<dbReference type="RefSeq" id="WP_078788863.1">
    <property type="nucleotide sequence ID" value="NZ_FUWR01000001.1"/>
</dbReference>
<dbReference type="PIRSF" id="PIRSF001430">
    <property type="entry name" value="tRNA_psdUrid_synth"/>
    <property type="match status" value="1"/>
</dbReference>
<keyword evidence="10" id="KW-1185">Reference proteome</keyword>